<evidence type="ECO:0000256" key="3">
    <source>
        <dbReference type="ARBA" id="ARBA00022553"/>
    </source>
</evidence>
<keyword evidence="3 5" id="KW-0597">Phosphoprotein</keyword>
<dbReference type="InterPro" id="IPR036097">
    <property type="entry name" value="HisK_dim/P_sf"/>
</dbReference>
<dbReference type="InterPro" id="IPR001789">
    <property type="entry name" value="Sig_transdc_resp-reg_receiver"/>
</dbReference>
<dbReference type="InterPro" id="IPR005467">
    <property type="entry name" value="His_kinase_dom"/>
</dbReference>
<keyword evidence="10" id="KW-1185">Reference proteome</keyword>
<dbReference type="Gene3D" id="3.30.565.10">
    <property type="entry name" value="Histidine kinase-like ATPase, C-terminal domain"/>
    <property type="match status" value="1"/>
</dbReference>
<feature type="domain" description="Response regulatory" evidence="8">
    <location>
        <begin position="523"/>
        <end position="642"/>
    </location>
</feature>
<evidence type="ECO:0000313" key="9">
    <source>
        <dbReference type="EMBL" id="GHA40782.1"/>
    </source>
</evidence>
<dbReference type="Gene3D" id="3.40.50.2300">
    <property type="match status" value="1"/>
</dbReference>
<dbReference type="InterPro" id="IPR004358">
    <property type="entry name" value="Sig_transdc_His_kin-like_C"/>
</dbReference>
<dbReference type="SUPFAM" id="SSF47384">
    <property type="entry name" value="Homodimeric domain of signal transducing histidine kinase"/>
    <property type="match status" value="1"/>
</dbReference>
<dbReference type="EC" id="2.7.13.3" evidence="2"/>
<evidence type="ECO:0000313" key="10">
    <source>
        <dbReference type="Proteomes" id="UP000634455"/>
    </source>
</evidence>
<feature type="modified residue" description="4-aspartylphosphate" evidence="5">
    <location>
        <position position="572"/>
    </location>
</feature>
<sequence length="647" mass="71782">MKLKQRIILPLICVFLVGIVAIGVNTTLSLRVSYKNEMVLRQSLDVVNQTRLMRTQINRIVTLVQDVSAMTHLIEKQTIENSYNTASNILSQTILMMRQNMLSGENQKLLTQLQNAINETDADARVLLGLRTTEYIPTLELMDRRATHLIQLSKQIEYTTLKSTVGISEGITKSQLNATGLVAISMIVLMFTAALFSARFANKLSQTILDFANELFVMSGSDKHKNFDKLDEVESTTMALSDLRKSLIEKEKISQKLNDAVIAATESTRAKSAFLANMSHEIRTPMNGIIGMSDLLNETTLTPEQREFCTTITNSSQALLTIINDILDFSKIEAGKMLLIHEPFDVARTLQEVNNLLAPKAREKQIAMIDQTDTHIPLIMGDAGRLRQVFLNLIGNAVKFTNTGQVTTKLQIDNDEEQQVLNLRVTDTGVGIPQKNINKIFAAFEQVDNEATREFDGTGLGLAISARMIELMGGTINVTSQEGMGSTFTISMPVTTVTDKITTAKHLVLRDYDNPTRFDIDGYILIAEDNKTNQLVIRKMLQKLGLEIKICQNGQCAVDTFKQRRPELILMDLSMPVMGGLSAAREIRAYETKNALSACPIIALTANAMQSDRENCLAAGMDGFLSKPINKGVLIKKLQSHLVNPPQ</sequence>
<feature type="transmembrane region" description="Helical" evidence="6">
    <location>
        <begin position="7"/>
        <end position="28"/>
    </location>
</feature>
<gene>
    <name evidence="9" type="ORF">GCM10008927_01260</name>
</gene>
<organism evidence="9 10">
    <name type="scientific">Paramylibacter ulvae</name>
    <dbReference type="NCBI Taxonomy" id="1651968"/>
    <lineage>
        <taxon>Bacteria</taxon>
        <taxon>Pseudomonadati</taxon>
        <taxon>Pseudomonadota</taxon>
        <taxon>Alphaproteobacteria</taxon>
        <taxon>Rhodobacterales</taxon>
        <taxon>Paracoccaceae</taxon>
        <taxon>Paramylibacter</taxon>
    </lineage>
</organism>
<accession>A0ABQ3CRL1</accession>
<keyword evidence="4" id="KW-0902">Two-component regulatory system</keyword>
<dbReference type="Proteomes" id="UP000634455">
    <property type="component" value="Unassembled WGS sequence"/>
</dbReference>
<dbReference type="PANTHER" id="PTHR45339:SF1">
    <property type="entry name" value="HYBRID SIGNAL TRANSDUCTION HISTIDINE KINASE J"/>
    <property type="match status" value="1"/>
</dbReference>
<dbReference type="Pfam" id="PF00072">
    <property type="entry name" value="Response_reg"/>
    <property type="match status" value="1"/>
</dbReference>
<dbReference type="SMART" id="SM00448">
    <property type="entry name" value="REC"/>
    <property type="match status" value="1"/>
</dbReference>
<proteinExistence type="predicted"/>
<dbReference type="RefSeq" id="WP_189638644.1">
    <property type="nucleotide sequence ID" value="NZ_BMZF01000001.1"/>
</dbReference>
<evidence type="ECO:0000256" key="4">
    <source>
        <dbReference type="ARBA" id="ARBA00023012"/>
    </source>
</evidence>
<evidence type="ECO:0000256" key="6">
    <source>
        <dbReference type="SAM" id="Phobius"/>
    </source>
</evidence>
<dbReference type="SMART" id="SM00388">
    <property type="entry name" value="HisKA"/>
    <property type="match status" value="1"/>
</dbReference>
<comment type="caution">
    <text evidence="9">The sequence shown here is derived from an EMBL/GenBank/DDBJ whole genome shotgun (WGS) entry which is preliminary data.</text>
</comment>
<dbReference type="Pfam" id="PF00512">
    <property type="entry name" value="HisKA"/>
    <property type="match status" value="1"/>
</dbReference>
<dbReference type="SUPFAM" id="SSF55874">
    <property type="entry name" value="ATPase domain of HSP90 chaperone/DNA topoisomerase II/histidine kinase"/>
    <property type="match status" value="1"/>
</dbReference>
<evidence type="ECO:0000256" key="1">
    <source>
        <dbReference type="ARBA" id="ARBA00000085"/>
    </source>
</evidence>
<evidence type="ECO:0000259" key="7">
    <source>
        <dbReference type="PROSITE" id="PS50109"/>
    </source>
</evidence>
<evidence type="ECO:0000256" key="5">
    <source>
        <dbReference type="PROSITE-ProRule" id="PRU00169"/>
    </source>
</evidence>
<evidence type="ECO:0000256" key="2">
    <source>
        <dbReference type="ARBA" id="ARBA00012438"/>
    </source>
</evidence>
<dbReference type="Pfam" id="PF02518">
    <property type="entry name" value="HATPase_c"/>
    <property type="match status" value="1"/>
</dbReference>
<keyword evidence="6" id="KW-0812">Transmembrane</keyword>
<dbReference type="CDD" id="cd17546">
    <property type="entry name" value="REC_hyHK_CKI1_RcsC-like"/>
    <property type="match status" value="1"/>
</dbReference>
<dbReference type="InterPro" id="IPR011006">
    <property type="entry name" value="CheY-like_superfamily"/>
</dbReference>
<comment type="catalytic activity">
    <reaction evidence="1">
        <text>ATP + protein L-histidine = ADP + protein N-phospho-L-histidine.</text>
        <dbReference type="EC" id="2.7.13.3"/>
    </reaction>
</comment>
<keyword evidence="6" id="KW-0472">Membrane</keyword>
<dbReference type="InterPro" id="IPR003594">
    <property type="entry name" value="HATPase_dom"/>
</dbReference>
<dbReference type="PRINTS" id="PR00344">
    <property type="entry name" value="BCTRLSENSOR"/>
</dbReference>
<dbReference type="EMBL" id="BMZF01000001">
    <property type="protein sequence ID" value="GHA40782.1"/>
    <property type="molecule type" value="Genomic_DNA"/>
</dbReference>
<evidence type="ECO:0000259" key="8">
    <source>
        <dbReference type="PROSITE" id="PS50110"/>
    </source>
</evidence>
<dbReference type="PROSITE" id="PS50109">
    <property type="entry name" value="HIS_KIN"/>
    <property type="match status" value="1"/>
</dbReference>
<dbReference type="PANTHER" id="PTHR45339">
    <property type="entry name" value="HYBRID SIGNAL TRANSDUCTION HISTIDINE KINASE J"/>
    <property type="match status" value="1"/>
</dbReference>
<dbReference type="Gene3D" id="1.10.287.130">
    <property type="match status" value="1"/>
</dbReference>
<dbReference type="CDD" id="cd00082">
    <property type="entry name" value="HisKA"/>
    <property type="match status" value="1"/>
</dbReference>
<dbReference type="SMART" id="SM00387">
    <property type="entry name" value="HATPase_c"/>
    <property type="match status" value="1"/>
</dbReference>
<dbReference type="SUPFAM" id="SSF52172">
    <property type="entry name" value="CheY-like"/>
    <property type="match status" value="1"/>
</dbReference>
<dbReference type="InterPro" id="IPR036890">
    <property type="entry name" value="HATPase_C_sf"/>
</dbReference>
<dbReference type="InterPro" id="IPR003661">
    <property type="entry name" value="HisK_dim/P_dom"/>
</dbReference>
<keyword evidence="6" id="KW-1133">Transmembrane helix</keyword>
<protein>
    <recommendedName>
        <fullName evidence="2">histidine kinase</fullName>
        <ecNumber evidence="2">2.7.13.3</ecNumber>
    </recommendedName>
</protein>
<dbReference type="CDD" id="cd16922">
    <property type="entry name" value="HATPase_EvgS-ArcB-TorS-like"/>
    <property type="match status" value="1"/>
</dbReference>
<name>A0ABQ3CRL1_9RHOB</name>
<feature type="domain" description="Histidine kinase" evidence="7">
    <location>
        <begin position="277"/>
        <end position="496"/>
    </location>
</feature>
<dbReference type="PROSITE" id="PS50110">
    <property type="entry name" value="RESPONSE_REGULATORY"/>
    <property type="match status" value="1"/>
</dbReference>
<reference evidence="10" key="1">
    <citation type="journal article" date="2019" name="Int. J. Syst. Evol. Microbiol.">
        <title>The Global Catalogue of Microorganisms (GCM) 10K type strain sequencing project: providing services to taxonomists for standard genome sequencing and annotation.</title>
        <authorList>
            <consortium name="The Broad Institute Genomics Platform"/>
            <consortium name="The Broad Institute Genome Sequencing Center for Infectious Disease"/>
            <person name="Wu L."/>
            <person name="Ma J."/>
        </authorList>
    </citation>
    <scope>NUCLEOTIDE SEQUENCE [LARGE SCALE GENOMIC DNA]</scope>
    <source>
        <strain evidence="10">KCTC 32465</strain>
    </source>
</reference>